<protein>
    <submittedName>
        <fullName evidence="2">Glycerophosphodiester phosphodiesterase</fullName>
    </submittedName>
</protein>
<dbReference type="CDD" id="cd08556">
    <property type="entry name" value="GDPD"/>
    <property type="match status" value="1"/>
</dbReference>
<dbReference type="Pfam" id="PF03009">
    <property type="entry name" value="GDPD"/>
    <property type="match status" value="1"/>
</dbReference>
<evidence type="ECO:0000313" key="3">
    <source>
        <dbReference type="Proteomes" id="UP000202259"/>
    </source>
</evidence>
<dbReference type="Gene3D" id="3.20.20.190">
    <property type="entry name" value="Phosphatidylinositol (PI) phosphodiesterase"/>
    <property type="match status" value="1"/>
</dbReference>
<sequence length="253" mass="28661">MEIDKMKVIAHRGASGEFAENSLLAFEQALIQGCDAIEFDVQFHQPSSEFILLHDSYLKIIDINGSNHGEEKVHFNQVPLDELIHTSPNAKYNICTLVQALQCINIQCQINIELKSATQGAQLANEMQKLEAVIRHAQARKLITFQQLVISSFNHHALVYVANHFPEMTTAALIACCPINYAEFCQQLKVNMLNLSIECMNPEIIKDAHRRGLKVWVYTVDHPDQIKQCLDFQVDGIFTNFPLRTRQTISALT</sequence>
<evidence type="ECO:0000313" key="2">
    <source>
        <dbReference type="EMBL" id="ASP48018.1"/>
    </source>
</evidence>
<name>A0A222G7Z5_9GAMM</name>
<reference evidence="2 3" key="1">
    <citation type="submission" date="2017-08" db="EMBL/GenBank/DDBJ databases">
        <title>Complete genome of Colwellia sp. NB097-1, a psychrophile bacterium ioslated from Bering Sea.</title>
        <authorList>
            <person name="Chen X."/>
        </authorList>
    </citation>
    <scope>NUCLEOTIDE SEQUENCE [LARGE SCALE GENOMIC DNA]</scope>
    <source>
        <strain evidence="2 3">NB097-1</strain>
    </source>
</reference>
<dbReference type="InterPro" id="IPR017946">
    <property type="entry name" value="PLC-like_Pdiesterase_TIM-brl"/>
</dbReference>
<feature type="domain" description="GP-PDE" evidence="1">
    <location>
        <begin position="6"/>
        <end position="249"/>
    </location>
</feature>
<accession>A0A222G7Z5</accession>
<gene>
    <name evidence="2" type="ORF">B5D82_09755</name>
</gene>
<organism evidence="2 3">
    <name type="scientific">Cognaticolwellia beringensis</name>
    <dbReference type="NCBI Taxonomy" id="1967665"/>
    <lineage>
        <taxon>Bacteria</taxon>
        <taxon>Pseudomonadati</taxon>
        <taxon>Pseudomonadota</taxon>
        <taxon>Gammaproteobacteria</taxon>
        <taxon>Alteromonadales</taxon>
        <taxon>Colwelliaceae</taxon>
        <taxon>Cognaticolwellia</taxon>
    </lineage>
</organism>
<dbReference type="InterPro" id="IPR030395">
    <property type="entry name" value="GP_PDE_dom"/>
</dbReference>
<dbReference type="PANTHER" id="PTHR46211:SF1">
    <property type="entry name" value="GLYCEROPHOSPHODIESTER PHOSPHODIESTERASE, CYTOPLASMIC"/>
    <property type="match status" value="1"/>
</dbReference>
<dbReference type="PROSITE" id="PS51704">
    <property type="entry name" value="GP_PDE"/>
    <property type="match status" value="1"/>
</dbReference>
<keyword evidence="3" id="KW-1185">Reference proteome</keyword>
<dbReference type="SUPFAM" id="SSF51695">
    <property type="entry name" value="PLC-like phosphodiesterases"/>
    <property type="match status" value="1"/>
</dbReference>
<dbReference type="AlphaFoldDB" id="A0A222G7Z5"/>
<dbReference type="GO" id="GO:0008081">
    <property type="term" value="F:phosphoric diester hydrolase activity"/>
    <property type="evidence" value="ECO:0007669"/>
    <property type="project" value="InterPro"/>
</dbReference>
<proteinExistence type="predicted"/>
<evidence type="ECO:0000259" key="1">
    <source>
        <dbReference type="PROSITE" id="PS51704"/>
    </source>
</evidence>
<dbReference type="Proteomes" id="UP000202259">
    <property type="component" value="Chromosome"/>
</dbReference>
<dbReference type="PANTHER" id="PTHR46211">
    <property type="entry name" value="GLYCEROPHOSPHORYL DIESTER PHOSPHODIESTERASE"/>
    <property type="match status" value="1"/>
</dbReference>
<dbReference type="KEGG" id="cber:B5D82_09755"/>
<dbReference type="GO" id="GO:0006629">
    <property type="term" value="P:lipid metabolic process"/>
    <property type="evidence" value="ECO:0007669"/>
    <property type="project" value="InterPro"/>
</dbReference>
<dbReference type="EMBL" id="CP020465">
    <property type="protein sequence ID" value="ASP48018.1"/>
    <property type="molecule type" value="Genomic_DNA"/>
</dbReference>